<dbReference type="STRING" id="571915.CMUST_09775"/>
<keyword evidence="2" id="KW-0812">Transmembrane</keyword>
<dbReference type="PATRIC" id="fig|571915.4.peg.2072"/>
<organism evidence="3 4">
    <name type="scientific">Corynebacterium mustelae</name>
    <dbReference type="NCBI Taxonomy" id="571915"/>
    <lineage>
        <taxon>Bacteria</taxon>
        <taxon>Bacillati</taxon>
        <taxon>Actinomycetota</taxon>
        <taxon>Actinomycetes</taxon>
        <taxon>Mycobacteriales</taxon>
        <taxon>Corynebacteriaceae</taxon>
        <taxon>Corynebacterium</taxon>
    </lineage>
</organism>
<keyword evidence="2" id="KW-0472">Membrane</keyword>
<reference evidence="3 4" key="1">
    <citation type="journal article" date="2015" name="Genome Announc.">
        <title>Complete Genome Sequence of the Type Strain Corynebacterium mustelae DSM 45274, Isolated from Various Tissues of a Male Ferret with Lethal Sepsis.</title>
        <authorList>
            <person name="Ruckert C."/>
            <person name="Eimer J."/>
            <person name="Winkler A."/>
            <person name="Tauch A."/>
        </authorList>
    </citation>
    <scope>NUCLEOTIDE SEQUENCE [LARGE SCALE GENOMIC DNA]</scope>
    <source>
        <strain evidence="3 4">DSM 45274</strain>
    </source>
</reference>
<name>A0A0G3GYN6_9CORY</name>
<keyword evidence="4" id="KW-1185">Reference proteome</keyword>
<protein>
    <submittedName>
        <fullName evidence="3">Uncharacterized protein</fullName>
    </submittedName>
</protein>
<evidence type="ECO:0000313" key="4">
    <source>
        <dbReference type="Proteomes" id="UP000035199"/>
    </source>
</evidence>
<dbReference type="AlphaFoldDB" id="A0A0G3GYN6"/>
<gene>
    <name evidence="3" type="ORF">CMUST_09775</name>
</gene>
<reference evidence="4" key="2">
    <citation type="submission" date="2015-05" db="EMBL/GenBank/DDBJ databases">
        <title>Complete genome sequence of Corynebacterium mustelae DSM 45274, isolated from various tissues of a male ferret with lethal sepsis.</title>
        <authorList>
            <person name="Ruckert C."/>
            <person name="Albersmeier A."/>
            <person name="Winkler A."/>
            <person name="Tauch A."/>
        </authorList>
    </citation>
    <scope>NUCLEOTIDE SEQUENCE [LARGE SCALE GENOMIC DNA]</scope>
    <source>
        <strain evidence="4">DSM 45274</strain>
    </source>
</reference>
<keyword evidence="2" id="KW-1133">Transmembrane helix</keyword>
<dbReference type="Proteomes" id="UP000035199">
    <property type="component" value="Chromosome"/>
</dbReference>
<evidence type="ECO:0000256" key="1">
    <source>
        <dbReference type="SAM" id="MobiDB-lite"/>
    </source>
</evidence>
<dbReference type="RefSeq" id="WP_047262327.1">
    <property type="nucleotide sequence ID" value="NZ_CP011542.1"/>
</dbReference>
<feature type="region of interest" description="Disordered" evidence="1">
    <location>
        <begin position="1"/>
        <end position="23"/>
    </location>
</feature>
<sequence>MTSPTEEPVNHDNRPPRKDHRSVIQANKLRTELIVKSIQFGNTEPSIKPRSVRILLGSTALGAIGIVASMVISVVLQLIQSR</sequence>
<dbReference type="EMBL" id="CP011542">
    <property type="protein sequence ID" value="AKK06271.1"/>
    <property type="molecule type" value="Genomic_DNA"/>
</dbReference>
<feature type="transmembrane region" description="Helical" evidence="2">
    <location>
        <begin position="54"/>
        <end position="79"/>
    </location>
</feature>
<evidence type="ECO:0000256" key="2">
    <source>
        <dbReference type="SAM" id="Phobius"/>
    </source>
</evidence>
<proteinExistence type="predicted"/>
<dbReference type="KEGG" id="cmv:CMUST_09775"/>
<evidence type="ECO:0000313" key="3">
    <source>
        <dbReference type="EMBL" id="AKK06271.1"/>
    </source>
</evidence>
<accession>A0A0G3GYN6</accession>